<comment type="caution">
    <text evidence="3">The sequence shown here is derived from an EMBL/GenBank/DDBJ whole genome shotgun (WGS) entry which is preliminary data.</text>
</comment>
<comment type="similarity">
    <text evidence="1">Belongs to the PemK/MazF family.</text>
</comment>
<dbReference type="PANTHER" id="PTHR33988">
    <property type="entry name" value="ENDORIBONUCLEASE MAZF-RELATED"/>
    <property type="match status" value="1"/>
</dbReference>
<dbReference type="InterPro" id="IPR003477">
    <property type="entry name" value="PemK-like"/>
</dbReference>
<dbReference type="RefSeq" id="WP_203630042.1">
    <property type="nucleotide sequence ID" value="NZ_BNJR01000012.1"/>
</dbReference>
<evidence type="ECO:0000313" key="3">
    <source>
        <dbReference type="EMBL" id="GHP14033.1"/>
    </source>
</evidence>
<dbReference type="InterPro" id="IPR011067">
    <property type="entry name" value="Plasmid_toxin/cell-grow_inhib"/>
</dbReference>
<dbReference type="Pfam" id="PF02452">
    <property type="entry name" value="PemK_toxin"/>
    <property type="match status" value="1"/>
</dbReference>
<evidence type="ECO:0000313" key="4">
    <source>
        <dbReference type="Proteomes" id="UP000604765"/>
    </source>
</evidence>
<keyword evidence="4" id="KW-1185">Reference proteome</keyword>
<dbReference type="Proteomes" id="UP000604765">
    <property type="component" value="Unassembled WGS sequence"/>
</dbReference>
<reference evidence="3 4" key="1">
    <citation type="journal article" date="2021" name="Int. J. Syst. Evol. Microbiol.">
        <title>Lentilactobacillus fungorum sp. nov., isolated from spent mushroom substrates.</title>
        <authorList>
            <person name="Tohno M."/>
            <person name="Tanizawa Y."/>
            <person name="Kojima Y."/>
            <person name="Sakamoto M."/>
            <person name="Ohkuma M."/>
            <person name="Kobayashi H."/>
        </authorList>
    </citation>
    <scope>NUCLEOTIDE SEQUENCE [LARGE SCALE GENOMIC DNA]</scope>
    <source>
        <strain evidence="3 4">YK48G</strain>
    </source>
</reference>
<gene>
    <name evidence="3" type="ORF">YK48G_14580</name>
</gene>
<protein>
    <submittedName>
        <fullName evidence="3">Transcriptional regulator</fullName>
    </submittedName>
</protein>
<dbReference type="PANTHER" id="PTHR33988:SF3">
    <property type="entry name" value="ENDORIBONUCLEASE TOXIN CHPB-RELATED"/>
    <property type="match status" value="1"/>
</dbReference>
<dbReference type="SUPFAM" id="SSF50118">
    <property type="entry name" value="Cell growth inhibitor/plasmid maintenance toxic component"/>
    <property type="match status" value="1"/>
</dbReference>
<evidence type="ECO:0000256" key="1">
    <source>
        <dbReference type="ARBA" id="ARBA00007521"/>
    </source>
</evidence>
<keyword evidence="2" id="KW-1277">Toxin-antitoxin system</keyword>
<proteinExistence type="inferred from homology"/>
<name>A0ABQ3W041_9LACO</name>
<evidence type="ECO:0000256" key="2">
    <source>
        <dbReference type="ARBA" id="ARBA00022649"/>
    </source>
</evidence>
<organism evidence="3 4">
    <name type="scientific">Lentilactobacillus fungorum</name>
    <dbReference type="NCBI Taxonomy" id="2201250"/>
    <lineage>
        <taxon>Bacteria</taxon>
        <taxon>Bacillati</taxon>
        <taxon>Bacillota</taxon>
        <taxon>Bacilli</taxon>
        <taxon>Lactobacillales</taxon>
        <taxon>Lactobacillaceae</taxon>
        <taxon>Lentilactobacillus</taxon>
    </lineage>
</organism>
<sequence length="122" mass="13487">MTTTFPEQGDIIVLDFEPHSGHEMGGHITSQPRRPAVVVSNSQYNRLTGFVIVMPITHGTSQIQKGFEPILDPSSRTNGYIVTWQTPNYDYVARNGEIIGKVPDKLRNHLCALAVDIVAANK</sequence>
<dbReference type="EMBL" id="BNJR01000012">
    <property type="protein sequence ID" value="GHP14033.1"/>
    <property type="molecule type" value="Genomic_DNA"/>
</dbReference>
<accession>A0ABQ3W041</accession>
<dbReference type="Gene3D" id="2.30.30.110">
    <property type="match status" value="1"/>
</dbReference>